<evidence type="ECO:0000313" key="3">
    <source>
        <dbReference type="Proteomes" id="UP000095751"/>
    </source>
</evidence>
<dbReference type="AlphaFoldDB" id="A0A1E7EQP4"/>
<accession>A0A1E7EQP4</accession>
<dbReference type="InParanoid" id="A0A1E7EQP4"/>
<evidence type="ECO:0000256" key="1">
    <source>
        <dbReference type="SAM" id="MobiDB-lite"/>
    </source>
</evidence>
<dbReference type="EMBL" id="KV784382">
    <property type="protein sequence ID" value="OEU08137.1"/>
    <property type="molecule type" value="Genomic_DNA"/>
</dbReference>
<organism evidence="2 3">
    <name type="scientific">Fragilariopsis cylindrus CCMP1102</name>
    <dbReference type="NCBI Taxonomy" id="635003"/>
    <lineage>
        <taxon>Eukaryota</taxon>
        <taxon>Sar</taxon>
        <taxon>Stramenopiles</taxon>
        <taxon>Ochrophyta</taxon>
        <taxon>Bacillariophyta</taxon>
        <taxon>Bacillariophyceae</taxon>
        <taxon>Bacillariophycidae</taxon>
        <taxon>Bacillariales</taxon>
        <taxon>Bacillariaceae</taxon>
        <taxon>Fragilariopsis</taxon>
    </lineage>
</organism>
<keyword evidence="3" id="KW-1185">Reference proteome</keyword>
<protein>
    <submittedName>
        <fullName evidence="2">Uncharacterized protein</fullName>
    </submittedName>
</protein>
<name>A0A1E7EQP4_9STRA</name>
<dbReference type="Proteomes" id="UP000095751">
    <property type="component" value="Unassembled WGS sequence"/>
</dbReference>
<dbReference type="KEGG" id="fcy:FRACYDRAFT_250364"/>
<sequence length="114" mass="13208">MVKKTTTAAPAAARLKKAVAGFKARLKGLEVTADKTVDEADEADTKEALKAAASVLTLAADRQRERQYQQQSQYLTMLQEYQPRKEQERQWEISRKERQWERQMEEERSLIPAR</sequence>
<proteinExistence type="predicted"/>
<reference evidence="2 3" key="1">
    <citation type="submission" date="2016-09" db="EMBL/GenBank/DDBJ databases">
        <title>Extensive genetic diversity and differential bi-allelic expression allows diatom success in the polar Southern Ocean.</title>
        <authorList>
            <consortium name="DOE Joint Genome Institute"/>
            <person name="Mock T."/>
            <person name="Otillar R.P."/>
            <person name="Strauss J."/>
            <person name="Dupont C."/>
            <person name="Frickenhaus S."/>
            <person name="Maumus F."/>
            <person name="Mcmullan M."/>
            <person name="Sanges R."/>
            <person name="Schmutz J."/>
            <person name="Toseland A."/>
            <person name="Valas R."/>
            <person name="Veluchamy A."/>
            <person name="Ward B.J."/>
            <person name="Allen A."/>
            <person name="Barry K."/>
            <person name="Falciatore A."/>
            <person name="Ferrante M."/>
            <person name="Fortunato A.E."/>
            <person name="Gloeckner G."/>
            <person name="Gruber A."/>
            <person name="Hipkin R."/>
            <person name="Janech M."/>
            <person name="Kroth P."/>
            <person name="Leese F."/>
            <person name="Lindquist E."/>
            <person name="Lyon B.R."/>
            <person name="Martin J."/>
            <person name="Mayer C."/>
            <person name="Parker M."/>
            <person name="Quesneville H."/>
            <person name="Raymond J."/>
            <person name="Uhlig C."/>
            <person name="Valentin K.U."/>
            <person name="Worden A.Z."/>
            <person name="Armbrust E.V."/>
            <person name="Bowler C."/>
            <person name="Green B."/>
            <person name="Moulton V."/>
            <person name="Van Oosterhout C."/>
            <person name="Grigoriev I."/>
        </authorList>
    </citation>
    <scope>NUCLEOTIDE SEQUENCE [LARGE SCALE GENOMIC DNA]</scope>
    <source>
        <strain evidence="2 3">CCMP1102</strain>
    </source>
</reference>
<evidence type="ECO:0000313" key="2">
    <source>
        <dbReference type="EMBL" id="OEU08137.1"/>
    </source>
</evidence>
<gene>
    <name evidence="2" type="ORF">FRACYDRAFT_250364</name>
</gene>
<feature type="region of interest" description="Disordered" evidence="1">
    <location>
        <begin position="84"/>
        <end position="114"/>
    </location>
</feature>